<dbReference type="SUPFAM" id="SSF50370">
    <property type="entry name" value="Ricin B-like lectins"/>
    <property type="match status" value="1"/>
</dbReference>
<evidence type="ECO:0000259" key="11">
    <source>
        <dbReference type="SMART" id="SM00458"/>
    </source>
</evidence>
<keyword evidence="10" id="KW-0464">Manganese</keyword>
<dbReference type="InterPro" id="IPR035992">
    <property type="entry name" value="Ricin_B-like_lectins"/>
</dbReference>
<dbReference type="Gene3D" id="2.80.10.50">
    <property type="match status" value="1"/>
</dbReference>
<dbReference type="CDD" id="cd23462">
    <property type="entry name" value="beta-trefoil_Ricin_Pgant9-like"/>
    <property type="match status" value="1"/>
</dbReference>
<keyword evidence="10" id="KW-0808">Transferase</keyword>
<evidence type="ECO:0000256" key="10">
    <source>
        <dbReference type="RuleBase" id="RU361242"/>
    </source>
</evidence>
<evidence type="ECO:0000256" key="2">
    <source>
        <dbReference type="ARBA" id="ARBA00005680"/>
    </source>
</evidence>
<comment type="caution">
    <text evidence="12">The sequence shown here is derived from an EMBL/GenBank/DDBJ whole genome shotgun (WGS) entry which is preliminary data.</text>
</comment>
<keyword evidence="6" id="KW-1133">Transmembrane helix</keyword>
<comment type="cofactor">
    <cofactor evidence="10">
        <name>Mn(2+)</name>
        <dbReference type="ChEBI" id="CHEBI:29035"/>
    </cofactor>
</comment>
<dbReference type="SMART" id="SM00458">
    <property type="entry name" value="RICIN"/>
    <property type="match status" value="1"/>
</dbReference>
<proteinExistence type="inferred from homology"/>
<comment type="subcellular location">
    <subcellularLocation>
        <location evidence="1 10">Golgi apparatus membrane</location>
        <topology evidence="1 10">Single-pass type II membrane protein</topology>
    </subcellularLocation>
</comment>
<keyword evidence="8" id="KW-0472">Membrane</keyword>
<evidence type="ECO:0000256" key="8">
    <source>
        <dbReference type="ARBA" id="ARBA00023136"/>
    </source>
</evidence>
<dbReference type="InterPro" id="IPR045885">
    <property type="entry name" value="GalNAc-T"/>
</dbReference>
<dbReference type="PROSITE" id="PS50231">
    <property type="entry name" value="RICIN_B_LECTIN"/>
    <property type="match status" value="1"/>
</dbReference>
<evidence type="ECO:0000256" key="7">
    <source>
        <dbReference type="ARBA" id="ARBA00023034"/>
    </source>
</evidence>
<keyword evidence="5" id="KW-0735">Signal-anchor</keyword>
<keyword evidence="3" id="KW-0812">Transmembrane</keyword>
<evidence type="ECO:0000256" key="3">
    <source>
        <dbReference type="ARBA" id="ARBA00022692"/>
    </source>
</evidence>
<dbReference type="Proteomes" id="UP001642540">
    <property type="component" value="Unassembled WGS sequence"/>
</dbReference>
<evidence type="ECO:0000313" key="13">
    <source>
        <dbReference type="Proteomes" id="UP001642540"/>
    </source>
</evidence>
<dbReference type="Pfam" id="PF00535">
    <property type="entry name" value="Glycos_transf_2"/>
    <property type="match status" value="1"/>
</dbReference>
<dbReference type="EC" id="2.4.1.-" evidence="10"/>
<dbReference type="InterPro" id="IPR029044">
    <property type="entry name" value="Nucleotide-diphossugar_trans"/>
</dbReference>
<keyword evidence="9 10" id="KW-1015">Disulfide bond</keyword>
<organism evidence="12 13">
    <name type="scientific">Orchesella dallaii</name>
    <dbReference type="NCBI Taxonomy" id="48710"/>
    <lineage>
        <taxon>Eukaryota</taxon>
        <taxon>Metazoa</taxon>
        <taxon>Ecdysozoa</taxon>
        <taxon>Arthropoda</taxon>
        <taxon>Hexapoda</taxon>
        <taxon>Collembola</taxon>
        <taxon>Entomobryomorpha</taxon>
        <taxon>Entomobryoidea</taxon>
        <taxon>Orchesellidae</taxon>
        <taxon>Orchesellinae</taxon>
        <taxon>Orchesella</taxon>
    </lineage>
</organism>
<keyword evidence="10" id="KW-0328">Glycosyltransferase</keyword>
<dbReference type="SUPFAM" id="SSF53448">
    <property type="entry name" value="Nucleotide-diphospho-sugar transferases"/>
    <property type="match status" value="1"/>
</dbReference>
<keyword evidence="13" id="KW-1185">Reference proteome</keyword>
<dbReference type="PANTHER" id="PTHR11675">
    <property type="entry name" value="N-ACETYLGALACTOSAMINYLTRANSFERASE"/>
    <property type="match status" value="1"/>
</dbReference>
<dbReference type="Gene3D" id="3.90.550.10">
    <property type="entry name" value="Spore Coat Polysaccharide Biosynthesis Protein SpsA, Chain A"/>
    <property type="match status" value="1"/>
</dbReference>
<evidence type="ECO:0000256" key="1">
    <source>
        <dbReference type="ARBA" id="ARBA00004323"/>
    </source>
</evidence>
<comment type="similarity">
    <text evidence="2 10">Belongs to the glycosyltransferase 2 family. GalNAc-T subfamily.</text>
</comment>
<reference evidence="12 13" key="1">
    <citation type="submission" date="2024-08" db="EMBL/GenBank/DDBJ databases">
        <authorList>
            <person name="Cucini C."/>
            <person name="Frati F."/>
        </authorList>
    </citation>
    <scope>NUCLEOTIDE SEQUENCE [LARGE SCALE GENOMIC DNA]</scope>
</reference>
<evidence type="ECO:0000256" key="9">
    <source>
        <dbReference type="ARBA" id="ARBA00023157"/>
    </source>
</evidence>
<comment type="pathway">
    <text evidence="10">Protein modification; protein glycosylation.</text>
</comment>
<dbReference type="CDD" id="cd02510">
    <property type="entry name" value="pp-GalNAc-T"/>
    <property type="match status" value="1"/>
</dbReference>
<name>A0ABP1PNS9_9HEXA</name>
<feature type="domain" description="Ricin B lectin" evidence="11">
    <location>
        <begin position="516"/>
        <end position="637"/>
    </location>
</feature>
<protein>
    <recommendedName>
        <fullName evidence="10">Polypeptide N-acetylgalactosaminyltransferase</fullName>
        <ecNumber evidence="10">2.4.1.-</ecNumber>
    </recommendedName>
    <alternativeName>
        <fullName evidence="10">Protein-UDP acetylgalactosaminyltransferase</fullName>
    </alternativeName>
</protein>
<keyword evidence="7 10" id="KW-0333">Golgi apparatus</keyword>
<dbReference type="EMBL" id="CAXLJM020000007">
    <property type="protein sequence ID" value="CAL8072254.1"/>
    <property type="molecule type" value="Genomic_DNA"/>
</dbReference>
<dbReference type="InterPro" id="IPR000772">
    <property type="entry name" value="Ricin_B_lectin"/>
</dbReference>
<evidence type="ECO:0000256" key="5">
    <source>
        <dbReference type="ARBA" id="ARBA00022968"/>
    </source>
</evidence>
<sequence length="652" mass="75560">MKFKIRLKSALQSFFTKWLVLFVIPDVLISVMAQAEQSIHTQYRRPKPGKPFQYSIHDHPGPKINLPEDKGEGRLSNSTNSLSIDGMPLHKLSNLERWSDLPNACWNYEIRKVVKCDDISVVMNLTNEEGSKSKYFAPSKRIGDMGKGVKFLNPTQRVSKLIDEMLHMYGYSEYASDAIGFRRRLPDYRHEWCRENEPKNLTMQASVIITFYNEGFTTFIRTINSILDRTPPELLKEIILVDDRSELSNLKRKLDDYLENYPKVKLVRAPKRLGLIQARLLGYKFATAPIIVYLDGHVECIKGWLEPLIRRIQENPKVVATPIVDWIDGDTLQYFADAPYRSHIGGFDWGLFFIWRGLSYREQKLTDHPAKPIASPTNVGGIFAIGKDFFEELGLYDPEFRIWGAENMELSFKAWMCGGRIEYISCSRVGHVYKSRATYRAILGDSYLNRNNLRLAAVWMDEYAQYYYQTIGFEFEDMGDISERLAIRKRLNCKSFDWYMHNVYPEGFNPKTAIFNGELRNLGGKLNMCLDIVKSKKIPVGMYNCHGLGRNQHYYYTENNEIRNYDDCLDYYMKPNFNSLNAGHCHGAKGNQQFVYNNETGLIHHPKSNTCMTMTENQKAMIMAPCTGHLNQRWWFLNFPIIHPPISTVKAL</sequence>
<dbReference type="Pfam" id="PF00652">
    <property type="entry name" value="Ricin_B_lectin"/>
    <property type="match status" value="1"/>
</dbReference>
<dbReference type="PANTHER" id="PTHR11675:SF131">
    <property type="entry name" value="POLYPEPTIDE N-ACETYLGALACTOSAMINYLTRANSFERASE 9-RELATED"/>
    <property type="match status" value="1"/>
</dbReference>
<gene>
    <name evidence="12" type="ORF">ODALV1_LOCUS2081</name>
</gene>
<keyword evidence="4 10" id="KW-0430">Lectin</keyword>
<evidence type="ECO:0000313" key="12">
    <source>
        <dbReference type="EMBL" id="CAL8072254.1"/>
    </source>
</evidence>
<evidence type="ECO:0000256" key="6">
    <source>
        <dbReference type="ARBA" id="ARBA00022989"/>
    </source>
</evidence>
<accession>A0ABP1PNS9</accession>
<evidence type="ECO:0000256" key="4">
    <source>
        <dbReference type="ARBA" id="ARBA00022734"/>
    </source>
</evidence>
<dbReference type="InterPro" id="IPR001173">
    <property type="entry name" value="Glyco_trans_2-like"/>
</dbReference>